<reference evidence="12" key="1">
    <citation type="journal article" date="2017" name="Genome Biol.">
        <title>Comparative genomics reveals high biological diversity and specific adaptations in the industrially and medically important fungal genus Aspergillus.</title>
        <authorList>
            <person name="de Vries R.P."/>
            <person name="Riley R."/>
            <person name="Wiebenga A."/>
            <person name="Aguilar-Osorio G."/>
            <person name="Amillis S."/>
            <person name="Uchima C.A."/>
            <person name="Anderluh G."/>
            <person name="Asadollahi M."/>
            <person name="Askin M."/>
            <person name="Barry K."/>
            <person name="Battaglia E."/>
            <person name="Bayram O."/>
            <person name="Benocci T."/>
            <person name="Braus-Stromeyer S.A."/>
            <person name="Caldana C."/>
            <person name="Canovas D."/>
            <person name="Cerqueira G.C."/>
            <person name="Chen F."/>
            <person name="Chen W."/>
            <person name="Choi C."/>
            <person name="Clum A."/>
            <person name="Dos Santos R.A."/>
            <person name="Damasio A.R."/>
            <person name="Diallinas G."/>
            <person name="Emri T."/>
            <person name="Fekete E."/>
            <person name="Flipphi M."/>
            <person name="Freyberg S."/>
            <person name="Gallo A."/>
            <person name="Gournas C."/>
            <person name="Habgood R."/>
            <person name="Hainaut M."/>
            <person name="Harispe M.L."/>
            <person name="Henrissat B."/>
            <person name="Hilden K.S."/>
            <person name="Hope R."/>
            <person name="Hossain A."/>
            <person name="Karabika E."/>
            <person name="Karaffa L."/>
            <person name="Karanyi Z."/>
            <person name="Krasevec N."/>
            <person name="Kuo A."/>
            <person name="Kusch H."/>
            <person name="LaButti K."/>
            <person name="Lagendijk E.L."/>
            <person name="Lapidus A."/>
            <person name="Levasseur A."/>
            <person name="Lindquist E."/>
            <person name="Lipzen A."/>
            <person name="Logrieco A.F."/>
            <person name="MacCabe A."/>
            <person name="Maekelae M.R."/>
            <person name="Malavazi I."/>
            <person name="Melin P."/>
            <person name="Meyer V."/>
            <person name="Mielnichuk N."/>
            <person name="Miskei M."/>
            <person name="Molnar A.P."/>
            <person name="Mule G."/>
            <person name="Ngan C.Y."/>
            <person name="Orejas M."/>
            <person name="Orosz E."/>
            <person name="Ouedraogo J.P."/>
            <person name="Overkamp K.M."/>
            <person name="Park H.-S."/>
            <person name="Perrone G."/>
            <person name="Piumi F."/>
            <person name="Punt P.J."/>
            <person name="Ram A.F."/>
            <person name="Ramon A."/>
            <person name="Rauscher S."/>
            <person name="Record E."/>
            <person name="Riano-Pachon D.M."/>
            <person name="Robert V."/>
            <person name="Roehrig J."/>
            <person name="Ruller R."/>
            <person name="Salamov A."/>
            <person name="Salih N.S."/>
            <person name="Samson R.A."/>
            <person name="Sandor E."/>
            <person name="Sanguinetti M."/>
            <person name="Schuetze T."/>
            <person name="Sepcic K."/>
            <person name="Shelest E."/>
            <person name="Sherlock G."/>
            <person name="Sophianopoulou V."/>
            <person name="Squina F.M."/>
            <person name="Sun H."/>
            <person name="Susca A."/>
            <person name="Todd R.B."/>
            <person name="Tsang A."/>
            <person name="Unkles S.E."/>
            <person name="van de Wiele N."/>
            <person name="van Rossen-Uffink D."/>
            <person name="Oliveira J.V."/>
            <person name="Vesth T.C."/>
            <person name="Visser J."/>
            <person name="Yu J.-H."/>
            <person name="Zhou M."/>
            <person name="Andersen M.R."/>
            <person name="Archer D.B."/>
            <person name="Baker S.E."/>
            <person name="Benoit I."/>
            <person name="Brakhage A.A."/>
            <person name="Braus G.H."/>
            <person name="Fischer R."/>
            <person name="Frisvad J.C."/>
            <person name="Goldman G.H."/>
            <person name="Houbraken J."/>
            <person name="Oakley B."/>
            <person name="Pocsi I."/>
            <person name="Scazzocchio C."/>
            <person name="Seiboth B."/>
            <person name="vanKuyk P.A."/>
            <person name="Wortman J."/>
            <person name="Dyer P.S."/>
            <person name="Grigoriev I.V."/>
        </authorList>
    </citation>
    <scope>NUCLEOTIDE SEQUENCE [LARGE SCALE GENOMIC DNA]</scope>
    <source>
        <strain evidence="12">CBS 593.65</strain>
    </source>
</reference>
<proteinExistence type="inferred from homology"/>
<dbReference type="VEuPathDB" id="FungiDB:ASPSYDRAFT_45912"/>
<dbReference type="Gene3D" id="1.20.1250.20">
    <property type="entry name" value="MFS general substrate transporter like domains"/>
    <property type="match status" value="1"/>
</dbReference>
<keyword evidence="5 9" id="KW-1133">Transmembrane helix</keyword>
<dbReference type="FunFam" id="1.20.1250.20:FF:000011">
    <property type="entry name" value="MFS multidrug transporter, putative"/>
    <property type="match status" value="1"/>
</dbReference>
<evidence type="ECO:0000256" key="5">
    <source>
        <dbReference type="ARBA" id="ARBA00022989"/>
    </source>
</evidence>
<comment type="similarity">
    <text evidence="7">Belongs to the major facilitator superfamily. DHA1 family. Polyamines/proton antiporter (TC 2.A.1.2.16) subfamily.</text>
</comment>
<keyword evidence="2" id="KW-0813">Transport</keyword>
<dbReference type="RefSeq" id="XP_040701743.1">
    <property type="nucleotide sequence ID" value="XM_040847128.1"/>
</dbReference>
<feature type="compositionally biased region" description="Basic and acidic residues" evidence="8">
    <location>
        <begin position="396"/>
        <end position="405"/>
    </location>
</feature>
<evidence type="ECO:0000313" key="11">
    <source>
        <dbReference type="EMBL" id="OJJ57937.1"/>
    </source>
</evidence>
<name>A0A1L9TES6_9EURO</name>
<evidence type="ECO:0000256" key="9">
    <source>
        <dbReference type="SAM" id="Phobius"/>
    </source>
</evidence>
<dbReference type="EMBL" id="KV878587">
    <property type="protein sequence ID" value="OJJ57937.1"/>
    <property type="molecule type" value="Genomic_DNA"/>
</dbReference>
<evidence type="ECO:0000259" key="10">
    <source>
        <dbReference type="PROSITE" id="PS50850"/>
    </source>
</evidence>
<evidence type="ECO:0000256" key="8">
    <source>
        <dbReference type="SAM" id="MobiDB-lite"/>
    </source>
</evidence>
<protein>
    <recommendedName>
        <fullName evidence="10">Major facilitator superfamily (MFS) profile domain-containing protein</fullName>
    </recommendedName>
</protein>
<dbReference type="SUPFAM" id="SSF103473">
    <property type="entry name" value="MFS general substrate transporter"/>
    <property type="match status" value="1"/>
</dbReference>
<feature type="transmembrane region" description="Helical" evidence="9">
    <location>
        <begin position="297"/>
        <end position="320"/>
    </location>
</feature>
<evidence type="ECO:0000256" key="7">
    <source>
        <dbReference type="ARBA" id="ARBA00038459"/>
    </source>
</evidence>
<evidence type="ECO:0000256" key="2">
    <source>
        <dbReference type="ARBA" id="ARBA00022448"/>
    </source>
</evidence>
<keyword evidence="12" id="KW-1185">Reference proteome</keyword>
<evidence type="ECO:0000256" key="6">
    <source>
        <dbReference type="ARBA" id="ARBA00023136"/>
    </source>
</evidence>
<feature type="transmembrane region" description="Helical" evidence="9">
    <location>
        <begin position="150"/>
        <end position="183"/>
    </location>
</feature>
<comment type="subcellular location">
    <subcellularLocation>
        <location evidence="1">Cell membrane</location>
        <topology evidence="1">Multi-pass membrane protein</topology>
    </subcellularLocation>
</comment>
<feature type="domain" description="Major facilitator superfamily (MFS) profile" evidence="10">
    <location>
        <begin position="1"/>
        <end position="361"/>
    </location>
</feature>
<feature type="transmembrane region" description="Helical" evidence="9">
    <location>
        <begin position="52"/>
        <end position="73"/>
    </location>
</feature>
<dbReference type="STRING" id="1036612.A0A1L9TES6"/>
<feature type="transmembrane region" description="Helical" evidence="9">
    <location>
        <begin position="85"/>
        <end position="110"/>
    </location>
</feature>
<dbReference type="PANTHER" id="PTHR23502">
    <property type="entry name" value="MAJOR FACILITATOR SUPERFAMILY"/>
    <property type="match status" value="1"/>
</dbReference>
<dbReference type="InterPro" id="IPR036259">
    <property type="entry name" value="MFS_trans_sf"/>
</dbReference>
<evidence type="ECO:0000256" key="4">
    <source>
        <dbReference type="ARBA" id="ARBA00022692"/>
    </source>
</evidence>
<dbReference type="Pfam" id="PF07690">
    <property type="entry name" value="MFS_1"/>
    <property type="match status" value="1"/>
</dbReference>
<dbReference type="PROSITE" id="PS50850">
    <property type="entry name" value="MFS"/>
    <property type="match status" value="1"/>
</dbReference>
<dbReference type="InterPro" id="IPR011701">
    <property type="entry name" value="MFS"/>
</dbReference>
<evidence type="ECO:0000256" key="1">
    <source>
        <dbReference type="ARBA" id="ARBA00004651"/>
    </source>
</evidence>
<accession>A0A1L9TES6</accession>
<dbReference type="PANTHER" id="PTHR23502:SF186">
    <property type="entry name" value="MAJOR FACILITATOR SUPERFAMILY (MFS) PROFILE DOMAIN-CONTAINING PROTEIN"/>
    <property type="match status" value="1"/>
</dbReference>
<dbReference type="Proteomes" id="UP000184356">
    <property type="component" value="Unassembled WGS sequence"/>
</dbReference>
<dbReference type="GO" id="GO:0005886">
    <property type="term" value="C:plasma membrane"/>
    <property type="evidence" value="ECO:0007669"/>
    <property type="project" value="UniProtKB-SubCell"/>
</dbReference>
<dbReference type="CDD" id="cd17323">
    <property type="entry name" value="MFS_Tpo1_MDR_like"/>
    <property type="match status" value="1"/>
</dbReference>
<organism evidence="11 12">
    <name type="scientific">Aspergillus sydowii CBS 593.65</name>
    <dbReference type="NCBI Taxonomy" id="1036612"/>
    <lineage>
        <taxon>Eukaryota</taxon>
        <taxon>Fungi</taxon>
        <taxon>Dikarya</taxon>
        <taxon>Ascomycota</taxon>
        <taxon>Pezizomycotina</taxon>
        <taxon>Eurotiomycetes</taxon>
        <taxon>Eurotiomycetidae</taxon>
        <taxon>Eurotiales</taxon>
        <taxon>Aspergillaceae</taxon>
        <taxon>Aspergillus</taxon>
        <taxon>Aspergillus subgen. Nidulantes</taxon>
    </lineage>
</organism>
<dbReference type="AlphaFoldDB" id="A0A1L9TES6"/>
<dbReference type="GeneID" id="63763201"/>
<feature type="region of interest" description="Disordered" evidence="8">
    <location>
        <begin position="380"/>
        <end position="405"/>
    </location>
</feature>
<dbReference type="InterPro" id="IPR020846">
    <property type="entry name" value="MFS_dom"/>
</dbReference>
<keyword evidence="3" id="KW-1003">Cell membrane</keyword>
<dbReference type="GO" id="GO:0022857">
    <property type="term" value="F:transmembrane transporter activity"/>
    <property type="evidence" value="ECO:0007669"/>
    <property type="project" value="InterPro"/>
</dbReference>
<gene>
    <name evidence="11" type="ORF">ASPSYDRAFT_45912</name>
</gene>
<sequence length="405" mass="44326">MAAFCAGCAGAQNIQTLLILRFFAGAFGSSPLTNAGGIVSDMFTSQQRGLPLLLFAATPYIGPAVAPMIGGFLSMNAGWRWVEGLFAAASGLVWLTVSFTVPETYAPVLLRKRAYKLSQITGHHYRSNLDIGREGETLAKRLRTVFSRPWVLLFTEPIVLLLTFYAALIYGTLYMLFAAFPIVYQKERGWNPGVAGLPFLGVLVGMLSAIIYTIWDNNKRYINCQSKYKNGIAPPEARLPPCMLSALTIPIGLFWFAWTNSPSIHWMAGIAALVPFGFGLVIVYMGIVNYLVDAYTIYAASVLASMSVVRYMFGGVFPLFTGYMYRGLGIHWASSIPAFVAVGCIPLPFVFYVYGERIRKKCKYAAVSAKEVEMLSGGGNGNSNVHVEEENVQEGGNERKVKASV</sequence>
<feature type="transmembrane region" description="Helical" evidence="9">
    <location>
        <begin position="195"/>
        <end position="215"/>
    </location>
</feature>
<feature type="transmembrane region" description="Helical" evidence="9">
    <location>
        <begin position="264"/>
        <end position="285"/>
    </location>
</feature>
<feature type="transmembrane region" description="Helical" evidence="9">
    <location>
        <begin position="332"/>
        <end position="354"/>
    </location>
</feature>
<keyword evidence="4 9" id="KW-0812">Transmembrane</keyword>
<dbReference type="OrthoDB" id="446368at2759"/>
<evidence type="ECO:0000313" key="12">
    <source>
        <dbReference type="Proteomes" id="UP000184356"/>
    </source>
</evidence>
<evidence type="ECO:0000256" key="3">
    <source>
        <dbReference type="ARBA" id="ARBA00022475"/>
    </source>
</evidence>
<keyword evidence="6 9" id="KW-0472">Membrane</keyword>